<dbReference type="KEGG" id="jpo:G7058_02000"/>
<sequence>MNIKMVRKQLFVLFSLFIGIMPLLTKISSKKSKTIPLKPLSLFDLIGEWVAEEETVLKIDDQGAVYLNTVPIALHNVEAQQNMITLQDRFGYNITITKSDDTTLSFYDEAEDTSFLFHKK</sequence>
<dbReference type="Proteomes" id="UP000501830">
    <property type="component" value="Chromosome"/>
</dbReference>
<dbReference type="GeneID" id="94552032"/>
<keyword evidence="2" id="KW-1185">Reference proteome</keyword>
<evidence type="ECO:0000313" key="2">
    <source>
        <dbReference type="Proteomes" id="UP000501830"/>
    </source>
</evidence>
<dbReference type="Pfam" id="PF16110">
    <property type="entry name" value="DUF4828"/>
    <property type="match status" value="1"/>
</dbReference>
<name>A0A6G7WFE7_9LACT</name>
<gene>
    <name evidence="1" type="ORF">G7058_02000</name>
</gene>
<dbReference type="AlphaFoldDB" id="A0A6G7WFE7"/>
<evidence type="ECO:0000313" key="1">
    <source>
        <dbReference type="EMBL" id="QIK50929.1"/>
    </source>
</evidence>
<protein>
    <submittedName>
        <fullName evidence="1">DUF4828 domain-containing protein</fullName>
    </submittedName>
</protein>
<reference evidence="1 2" key="1">
    <citation type="journal article" date="2017" name="Int. J. Syst. Evol. Microbiol.">
        <title>Jeotgalibaca porci sp. nov. and Jeotgalibaca arthritidis sp. nov., isolated from pigs, and emended description of the genus Jeotgalibaca.</title>
        <authorList>
            <person name="Zamora L."/>
            <person name="Perez-Sancho M."/>
            <person name="Dominguez L."/>
            <person name="Fernandez-Garayzabal J.F."/>
            <person name="Vela A.I."/>
        </authorList>
    </citation>
    <scope>NUCLEOTIDE SEQUENCE [LARGE SCALE GENOMIC DNA]</scope>
    <source>
        <strain evidence="1 2">CCUG 69148</strain>
    </source>
</reference>
<dbReference type="EMBL" id="CP049889">
    <property type="protein sequence ID" value="QIK50929.1"/>
    <property type="molecule type" value="Genomic_DNA"/>
</dbReference>
<proteinExistence type="predicted"/>
<dbReference type="InterPro" id="IPR032254">
    <property type="entry name" value="DUF4828"/>
</dbReference>
<dbReference type="RefSeq" id="WP_166061970.1">
    <property type="nucleotide sequence ID" value="NZ_CP049889.1"/>
</dbReference>
<accession>A0A6G7WFE7</accession>
<organism evidence="1 2">
    <name type="scientific">Jeotgalibaca porci</name>
    <dbReference type="NCBI Taxonomy" id="1868793"/>
    <lineage>
        <taxon>Bacteria</taxon>
        <taxon>Bacillati</taxon>
        <taxon>Bacillota</taxon>
        <taxon>Bacilli</taxon>
        <taxon>Lactobacillales</taxon>
        <taxon>Carnobacteriaceae</taxon>
        <taxon>Jeotgalibaca</taxon>
    </lineage>
</organism>